<gene>
    <name evidence="3" type="ORF">JIN85_13195</name>
</gene>
<feature type="region of interest" description="Disordered" evidence="1">
    <location>
        <begin position="166"/>
        <end position="198"/>
    </location>
</feature>
<reference evidence="3" key="1">
    <citation type="submission" date="2021-01" db="EMBL/GenBank/DDBJ databases">
        <title>Modified the classification status of verrucomicrobia.</title>
        <authorList>
            <person name="Feng X."/>
        </authorList>
    </citation>
    <scope>NUCLEOTIDE SEQUENCE</scope>
    <source>
        <strain evidence="3">KCTC 22041</strain>
    </source>
</reference>
<feature type="compositionally biased region" description="Basic and acidic residues" evidence="1">
    <location>
        <begin position="186"/>
        <end position="198"/>
    </location>
</feature>
<dbReference type="EMBL" id="JAENIJ010000021">
    <property type="protein sequence ID" value="MBK1883377.1"/>
    <property type="molecule type" value="Genomic_DNA"/>
</dbReference>
<feature type="signal peptide" evidence="2">
    <location>
        <begin position="1"/>
        <end position="16"/>
    </location>
</feature>
<keyword evidence="2" id="KW-0732">Signal</keyword>
<organism evidence="3 4">
    <name type="scientific">Luteolibacter pohnpeiensis</name>
    <dbReference type="NCBI Taxonomy" id="454153"/>
    <lineage>
        <taxon>Bacteria</taxon>
        <taxon>Pseudomonadati</taxon>
        <taxon>Verrucomicrobiota</taxon>
        <taxon>Verrucomicrobiia</taxon>
        <taxon>Verrucomicrobiales</taxon>
        <taxon>Verrucomicrobiaceae</taxon>
        <taxon>Luteolibacter</taxon>
    </lineage>
</organism>
<dbReference type="AlphaFoldDB" id="A0A934SBZ9"/>
<protein>
    <submittedName>
        <fullName evidence="3">Uncharacterized protein</fullName>
    </submittedName>
</protein>
<evidence type="ECO:0000313" key="4">
    <source>
        <dbReference type="Proteomes" id="UP000603141"/>
    </source>
</evidence>
<evidence type="ECO:0000313" key="3">
    <source>
        <dbReference type="EMBL" id="MBK1883377.1"/>
    </source>
</evidence>
<keyword evidence="4" id="KW-1185">Reference proteome</keyword>
<comment type="caution">
    <text evidence="3">The sequence shown here is derived from an EMBL/GenBank/DDBJ whole genome shotgun (WGS) entry which is preliminary data.</text>
</comment>
<dbReference type="Proteomes" id="UP000603141">
    <property type="component" value="Unassembled WGS sequence"/>
</dbReference>
<accession>A0A934SBZ9</accession>
<sequence length="198" mass="22137">MKTILCFFLLALRLFAAEPCPVCGGELTTVGMIKDDLSKPNKNEWVWRGSPECGLQMFNDDSPICKRCWFVSDGGTPVWWRRSSELPDSFLVPFSVAIRNFPVPPKSASYEQRFVEGTRTESIHFWCDDSPELIAKFRKYCIENNLSIDISAKHDGQVFIDIEPVVGQQGGAGQPAATSESDSEGGENHQPESDERSQ</sequence>
<dbReference type="RefSeq" id="WP_200271466.1">
    <property type="nucleotide sequence ID" value="NZ_JAENIJ010000021.1"/>
</dbReference>
<evidence type="ECO:0000256" key="2">
    <source>
        <dbReference type="SAM" id="SignalP"/>
    </source>
</evidence>
<feature type="chain" id="PRO_5038125450" evidence="2">
    <location>
        <begin position="17"/>
        <end position="198"/>
    </location>
</feature>
<proteinExistence type="predicted"/>
<name>A0A934SBZ9_9BACT</name>
<evidence type="ECO:0000256" key="1">
    <source>
        <dbReference type="SAM" id="MobiDB-lite"/>
    </source>
</evidence>